<dbReference type="EC" id="2.8.4.4" evidence="8"/>
<dbReference type="NCBIfam" id="TIGR00089">
    <property type="entry name" value="MiaB/RimO family radical SAM methylthiotransferase"/>
    <property type="match status" value="1"/>
</dbReference>
<evidence type="ECO:0000256" key="6">
    <source>
        <dbReference type="ARBA" id="ARBA00023004"/>
    </source>
</evidence>
<evidence type="ECO:0000256" key="8">
    <source>
        <dbReference type="HAMAP-Rule" id="MF_01865"/>
    </source>
</evidence>
<dbReference type="InterPro" id="IPR006638">
    <property type="entry name" value="Elp3/MiaA/NifB-like_rSAM"/>
</dbReference>
<dbReference type="Gene3D" id="2.40.50.140">
    <property type="entry name" value="Nucleic acid-binding proteins"/>
    <property type="match status" value="1"/>
</dbReference>
<dbReference type="CDD" id="cd01335">
    <property type="entry name" value="Radical_SAM"/>
    <property type="match status" value="1"/>
</dbReference>
<dbReference type="SFLD" id="SFLDS00029">
    <property type="entry name" value="Radical_SAM"/>
    <property type="match status" value="1"/>
</dbReference>
<evidence type="ECO:0000256" key="2">
    <source>
        <dbReference type="ARBA" id="ARBA00022490"/>
    </source>
</evidence>
<keyword evidence="3 8" id="KW-0808">Transferase</keyword>
<dbReference type="GO" id="GO:0103039">
    <property type="term" value="F:protein methylthiotransferase activity"/>
    <property type="evidence" value="ECO:0007669"/>
    <property type="project" value="UniProtKB-EC"/>
</dbReference>
<evidence type="ECO:0000256" key="5">
    <source>
        <dbReference type="ARBA" id="ARBA00022723"/>
    </source>
</evidence>
<organism evidence="12 13">
    <name type="scientific">Clostridium botulinum B2 450</name>
    <dbReference type="NCBI Taxonomy" id="1379739"/>
    <lineage>
        <taxon>Bacteria</taxon>
        <taxon>Bacillati</taxon>
        <taxon>Bacillota</taxon>
        <taxon>Clostridia</taxon>
        <taxon>Eubacteriales</taxon>
        <taxon>Clostridiaceae</taxon>
        <taxon>Clostridium</taxon>
    </lineage>
</organism>
<dbReference type="Proteomes" id="UP000032250">
    <property type="component" value="Unassembled WGS sequence"/>
</dbReference>
<proteinExistence type="inferred from homology"/>
<dbReference type="InterPro" id="IPR020612">
    <property type="entry name" value="Methylthiotransferase_CS"/>
</dbReference>
<feature type="domain" description="MTTase N-terminal" evidence="10">
    <location>
        <begin position="4"/>
        <end position="119"/>
    </location>
</feature>
<dbReference type="InterPro" id="IPR005839">
    <property type="entry name" value="Methylthiotransferase"/>
</dbReference>
<protein>
    <recommendedName>
        <fullName evidence="8">Ribosomal protein uS12 methylthiotransferase RimO</fullName>
        <shortName evidence="8">uS12 MTTase</shortName>
        <shortName evidence="8">uS12 methylthiotransferase</shortName>
        <ecNumber evidence="8">2.8.4.4</ecNumber>
    </recommendedName>
    <alternativeName>
        <fullName evidence="8">Ribosomal protein uS12 (aspartate-C(3))-methylthiotransferase</fullName>
    </alternativeName>
    <alternativeName>
        <fullName evidence="8">Ribosome maturation factor RimO</fullName>
    </alternativeName>
</protein>
<dbReference type="PROSITE" id="PS01278">
    <property type="entry name" value="MTTASE_RADICAL"/>
    <property type="match status" value="1"/>
</dbReference>
<dbReference type="Gene3D" id="3.40.50.12160">
    <property type="entry name" value="Methylthiotransferase, N-terminal domain"/>
    <property type="match status" value="1"/>
</dbReference>
<dbReference type="EMBL" id="JXSU01000007">
    <property type="protein sequence ID" value="KIS24234.1"/>
    <property type="molecule type" value="Genomic_DNA"/>
</dbReference>
<dbReference type="HOGENOM" id="CLU_018697_0_1_9"/>
<dbReference type="PANTHER" id="PTHR43837">
    <property type="entry name" value="RIBOSOMAL PROTEIN S12 METHYLTHIOTRANSFERASE RIMO"/>
    <property type="match status" value="1"/>
</dbReference>
<evidence type="ECO:0000256" key="1">
    <source>
        <dbReference type="ARBA" id="ARBA00022485"/>
    </source>
</evidence>
<keyword evidence="5 8" id="KW-0479">Metal-binding</keyword>
<evidence type="ECO:0000259" key="10">
    <source>
        <dbReference type="PROSITE" id="PS51449"/>
    </source>
</evidence>
<feature type="binding site" evidence="8">
    <location>
        <position position="13"/>
    </location>
    <ligand>
        <name>[4Fe-4S] cluster</name>
        <dbReference type="ChEBI" id="CHEBI:49883"/>
        <label>1</label>
    </ligand>
</feature>
<dbReference type="SUPFAM" id="SSF102114">
    <property type="entry name" value="Radical SAM enzymes"/>
    <property type="match status" value="1"/>
</dbReference>
<dbReference type="GO" id="GO:0051539">
    <property type="term" value="F:4 iron, 4 sulfur cluster binding"/>
    <property type="evidence" value="ECO:0007669"/>
    <property type="project" value="UniProtKB-UniRule"/>
</dbReference>
<accession>A0A0D1AM74</accession>
<keyword evidence="12" id="KW-0687">Ribonucleoprotein</keyword>
<dbReference type="PROSITE" id="PS51449">
    <property type="entry name" value="MTTASE_N"/>
    <property type="match status" value="1"/>
</dbReference>
<comment type="subcellular location">
    <subcellularLocation>
        <location evidence="8">Cytoplasm</location>
    </subcellularLocation>
</comment>
<keyword evidence="1 8" id="KW-0004">4Fe-4S</keyword>
<dbReference type="SMART" id="SM00729">
    <property type="entry name" value="Elp3"/>
    <property type="match status" value="1"/>
</dbReference>
<dbReference type="FunFam" id="2.40.50.140:FF:000210">
    <property type="entry name" value="Ribosomal protein S12 methylthiotransferase RimO"/>
    <property type="match status" value="1"/>
</dbReference>
<evidence type="ECO:0000259" key="9">
    <source>
        <dbReference type="PROSITE" id="PS50926"/>
    </source>
</evidence>
<evidence type="ECO:0000313" key="12">
    <source>
        <dbReference type="EMBL" id="KIS24234.1"/>
    </source>
</evidence>
<dbReference type="PATRIC" id="fig|1379739.3.peg.2752"/>
<dbReference type="InterPro" id="IPR007197">
    <property type="entry name" value="rSAM"/>
</dbReference>
<evidence type="ECO:0000256" key="4">
    <source>
        <dbReference type="ARBA" id="ARBA00022691"/>
    </source>
</evidence>
<feature type="binding site" evidence="8">
    <location>
        <position position="156"/>
    </location>
    <ligand>
        <name>[4Fe-4S] cluster</name>
        <dbReference type="ChEBI" id="CHEBI:49883"/>
        <label>2</label>
        <note>4Fe-4S-S-AdoMet</note>
    </ligand>
</feature>
<dbReference type="GO" id="GO:0035600">
    <property type="term" value="P:tRNA methylthiolation"/>
    <property type="evidence" value="ECO:0007669"/>
    <property type="project" value="UniProtKB-ARBA"/>
</dbReference>
<name>A0A0D1AM74_CLOBO</name>
<gene>
    <name evidence="8" type="primary">rimO</name>
    <name evidence="12" type="ORF">N495_11845</name>
</gene>
<dbReference type="InterPro" id="IPR058240">
    <property type="entry name" value="rSAM_sf"/>
</dbReference>
<dbReference type="InterPro" id="IPR013848">
    <property type="entry name" value="Methylthiotransferase_N"/>
</dbReference>
<dbReference type="OrthoDB" id="9805215at2"/>
<feature type="binding site" evidence="8">
    <location>
        <position position="163"/>
    </location>
    <ligand>
        <name>[4Fe-4S] cluster</name>
        <dbReference type="ChEBI" id="CHEBI:49883"/>
        <label>2</label>
        <note>4Fe-4S-S-AdoMet</note>
    </ligand>
</feature>
<comment type="cofactor">
    <cofactor evidence="8">
        <name>[4Fe-4S] cluster</name>
        <dbReference type="ChEBI" id="CHEBI:49883"/>
    </cofactor>
    <text evidence="8">Binds 2 [4Fe-4S] clusters. One cluster is coordinated with 3 cysteines and an exchangeable S-adenosyl-L-methionine.</text>
</comment>
<dbReference type="Pfam" id="PF18693">
    <property type="entry name" value="TRAM_2"/>
    <property type="match status" value="1"/>
</dbReference>
<evidence type="ECO:0000313" key="13">
    <source>
        <dbReference type="Proteomes" id="UP000032250"/>
    </source>
</evidence>
<dbReference type="HAMAP" id="MF_01865">
    <property type="entry name" value="MTTase_RimO"/>
    <property type="match status" value="1"/>
</dbReference>
<dbReference type="PANTHER" id="PTHR43837:SF1">
    <property type="entry name" value="RIBOSOMAL PROTEIN US12 METHYLTHIOTRANSFERASE RIMO"/>
    <property type="match status" value="1"/>
</dbReference>
<dbReference type="PROSITE" id="PS50926">
    <property type="entry name" value="TRAM"/>
    <property type="match status" value="1"/>
</dbReference>
<dbReference type="GO" id="GO:0005840">
    <property type="term" value="C:ribosome"/>
    <property type="evidence" value="ECO:0007669"/>
    <property type="project" value="UniProtKB-KW"/>
</dbReference>
<feature type="binding site" evidence="8">
    <location>
        <position position="48"/>
    </location>
    <ligand>
        <name>[4Fe-4S] cluster</name>
        <dbReference type="ChEBI" id="CHEBI:49883"/>
        <label>1</label>
    </ligand>
</feature>
<dbReference type="GO" id="GO:0046872">
    <property type="term" value="F:metal ion binding"/>
    <property type="evidence" value="ECO:0007669"/>
    <property type="project" value="UniProtKB-KW"/>
</dbReference>
<evidence type="ECO:0000259" key="11">
    <source>
        <dbReference type="PROSITE" id="PS51918"/>
    </source>
</evidence>
<dbReference type="InterPro" id="IPR023404">
    <property type="entry name" value="rSAM_horseshoe"/>
</dbReference>
<comment type="catalytic activity">
    <reaction evidence="8">
        <text>L-aspartate(89)-[ribosomal protein uS12]-hydrogen + (sulfur carrier)-SH + AH2 + 2 S-adenosyl-L-methionine = 3-methylsulfanyl-L-aspartate(89)-[ribosomal protein uS12]-hydrogen + (sulfur carrier)-H + 5'-deoxyadenosine + L-methionine + A + S-adenosyl-L-homocysteine + 2 H(+)</text>
        <dbReference type="Rhea" id="RHEA:37087"/>
        <dbReference type="Rhea" id="RHEA-COMP:10460"/>
        <dbReference type="Rhea" id="RHEA-COMP:10461"/>
        <dbReference type="Rhea" id="RHEA-COMP:14737"/>
        <dbReference type="Rhea" id="RHEA-COMP:14739"/>
        <dbReference type="ChEBI" id="CHEBI:13193"/>
        <dbReference type="ChEBI" id="CHEBI:15378"/>
        <dbReference type="ChEBI" id="CHEBI:17319"/>
        <dbReference type="ChEBI" id="CHEBI:17499"/>
        <dbReference type="ChEBI" id="CHEBI:29917"/>
        <dbReference type="ChEBI" id="CHEBI:29961"/>
        <dbReference type="ChEBI" id="CHEBI:57844"/>
        <dbReference type="ChEBI" id="CHEBI:57856"/>
        <dbReference type="ChEBI" id="CHEBI:59789"/>
        <dbReference type="ChEBI" id="CHEBI:64428"/>
        <dbReference type="ChEBI" id="CHEBI:73599"/>
        <dbReference type="EC" id="2.8.4.4"/>
    </reaction>
</comment>
<dbReference type="Pfam" id="PF04055">
    <property type="entry name" value="Radical_SAM"/>
    <property type="match status" value="1"/>
</dbReference>
<dbReference type="Pfam" id="PF00919">
    <property type="entry name" value="UPF0004"/>
    <property type="match status" value="1"/>
</dbReference>
<dbReference type="RefSeq" id="WP_003484898.1">
    <property type="nucleotide sequence ID" value="NZ_JXSU01000007.1"/>
</dbReference>
<feature type="domain" description="TRAM" evidence="9">
    <location>
        <begin position="375"/>
        <end position="441"/>
    </location>
</feature>
<dbReference type="InterPro" id="IPR012340">
    <property type="entry name" value="NA-bd_OB-fold"/>
</dbReference>
<dbReference type="FunFam" id="3.40.50.12160:FF:000002">
    <property type="entry name" value="Ribosomal protein S12 methylthiotransferase RimO"/>
    <property type="match status" value="1"/>
</dbReference>
<feature type="binding site" evidence="8">
    <location>
        <position position="160"/>
    </location>
    <ligand>
        <name>[4Fe-4S] cluster</name>
        <dbReference type="ChEBI" id="CHEBI:49883"/>
        <label>2</label>
        <note>4Fe-4S-S-AdoMet</note>
    </ligand>
</feature>
<feature type="binding site" evidence="8">
    <location>
        <position position="82"/>
    </location>
    <ligand>
        <name>[4Fe-4S] cluster</name>
        <dbReference type="ChEBI" id="CHEBI:49883"/>
        <label>1</label>
    </ligand>
</feature>
<dbReference type="PROSITE" id="PS51918">
    <property type="entry name" value="RADICAL_SAM"/>
    <property type="match status" value="1"/>
</dbReference>
<keyword evidence="7 8" id="KW-0411">Iron-sulfur</keyword>
<keyword evidence="6 8" id="KW-0408">Iron</keyword>
<dbReference type="NCBIfam" id="TIGR01125">
    <property type="entry name" value="30S ribosomal protein S12 methylthiotransferase RimO"/>
    <property type="match status" value="1"/>
</dbReference>
<evidence type="ECO:0000256" key="7">
    <source>
        <dbReference type="ARBA" id="ARBA00023014"/>
    </source>
</evidence>
<dbReference type="GO" id="GO:0005829">
    <property type="term" value="C:cytosol"/>
    <property type="evidence" value="ECO:0007669"/>
    <property type="project" value="TreeGrafter"/>
</dbReference>
<keyword evidence="12" id="KW-0689">Ribosomal protein</keyword>
<comment type="function">
    <text evidence="8">Catalyzes the methylthiolation of an aspartic acid residue of ribosomal protein uS12.</text>
</comment>
<evidence type="ECO:0000256" key="3">
    <source>
        <dbReference type="ARBA" id="ARBA00022679"/>
    </source>
</evidence>
<dbReference type="InterPro" id="IPR002792">
    <property type="entry name" value="TRAM_dom"/>
</dbReference>
<sequence length="445" mass="51368">MEKIKVALVSLGCDKNRIDSELMLYKLNEEAELVKDPKEAQAIIVNTCGFIETAKEESINTILQMASYKKTHNCKVLVVTGCLTQRYKGELKDLIPEMDIMLGVNDYDKLLESIKIFLKSGEKSFYYKYSDIKINEGNRILTTPTYTAYVRIAEGCNNFCTYCAIPRIRGKYRSRSKENILKEVENLAKQGVKEIILIAQDTTMYGIDIYGKKVLHELLRDISKVEGVKWIRLLYCYPEEITKELIKEIKNNDKVCKYLDLPIQQISNSVLKRMGRKTTKETIINIIKELRKEIEGITLRTSLIVGFPGETEEEFSELKEFVSDIKLDKLGVFKYSKEEGTSAALMEDQIEEEVKEKREEEIMILQQKISKDINKEKIGKIYEVIVEGTKENMYSGRNYEMSPEIDGEIYFEKDENVKIGDIIKVKVTHSLEYDLIGVVYNELSK</sequence>
<reference evidence="12 13" key="1">
    <citation type="submission" date="2014-06" db="EMBL/GenBank/DDBJ databases">
        <title>Genome characterization of distinct group I Clostridium botulinum lineages.</title>
        <authorList>
            <person name="Giordani F."/>
            <person name="Anselmo A."/>
            <person name="Fillo S."/>
            <person name="Palozzi A.M."/>
            <person name="Fortunato A."/>
            <person name="Gentile B."/>
            <person name="Ciammaruconi A."/>
            <person name="Anniballi F."/>
            <person name="De Medici D."/>
            <person name="Lista F."/>
        </authorList>
    </citation>
    <scope>NUCLEOTIDE SEQUENCE [LARGE SCALE GENOMIC DNA]</scope>
    <source>
        <strain evidence="12 13">B2 450</strain>
    </source>
</reference>
<keyword evidence="2 8" id="KW-0963">Cytoplasm</keyword>
<comment type="similarity">
    <text evidence="8">Belongs to the methylthiotransferase family. RimO subfamily.</text>
</comment>
<dbReference type="InterPro" id="IPR005840">
    <property type="entry name" value="Ribosomal_uS12_MeSTrfase_RimO"/>
</dbReference>
<dbReference type="InterPro" id="IPR038135">
    <property type="entry name" value="Methylthiotransferase_N_sf"/>
</dbReference>
<dbReference type="FunFam" id="3.80.30.20:FF:000001">
    <property type="entry name" value="tRNA-2-methylthio-N(6)-dimethylallyladenosine synthase 2"/>
    <property type="match status" value="1"/>
</dbReference>
<keyword evidence="4 8" id="KW-0949">S-adenosyl-L-methionine</keyword>
<feature type="domain" description="Radical SAM core" evidence="11">
    <location>
        <begin position="142"/>
        <end position="372"/>
    </location>
</feature>
<dbReference type="SFLD" id="SFLDG01082">
    <property type="entry name" value="B12-binding_domain_containing"/>
    <property type="match status" value="1"/>
</dbReference>
<dbReference type="SFLD" id="SFLDF00274">
    <property type="entry name" value="ribosomal_protein_S12_methylth"/>
    <property type="match status" value="1"/>
</dbReference>
<dbReference type="GO" id="GO:0140101">
    <property type="term" value="F:catalytic activity, acting on a tRNA"/>
    <property type="evidence" value="ECO:0007669"/>
    <property type="project" value="UniProtKB-ARBA"/>
</dbReference>
<dbReference type="Gene3D" id="3.80.30.20">
    <property type="entry name" value="tm_1862 like domain"/>
    <property type="match status" value="1"/>
</dbReference>
<dbReference type="SFLD" id="SFLDG01061">
    <property type="entry name" value="methylthiotransferase"/>
    <property type="match status" value="1"/>
</dbReference>
<dbReference type="AlphaFoldDB" id="A0A0D1AM74"/>
<comment type="caution">
    <text evidence="12">The sequence shown here is derived from an EMBL/GenBank/DDBJ whole genome shotgun (WGS) entry which is preliminary data.</text>
</comment>
<dbReference type="GO" id="GO:0035599">
    <property type="term" value="F:aspartic acid methylthiotransferase activity"/>
    <property type="evidence" value="ECO:0007669"/>
    <property type="project" value="TreeGrafter"/>
</dbReference>